<keyword evidence="5" id="KW-0862">Zinc</keyword>
<evidence type="ECO:0000256" key="1">
    <source>
        <dbReference type="ARBA" id="ARBA00004123"/>
    </source>
</evidence>
<evidence type="ECO:0000313" key="10">
    <source>
        <dbReference type="EnsemblMetazoa" id="PHUM494650-PA"/>
    </source>
</evidence>
<feature type="domain" description="C2H2-type" evidence="8">
    <location>
        <begin position="203"/>
        <end position="225"/>
    </location>
</feature>
<evidence type="ECO:0000256" key="5">
    <source>
        <dbReference type="ARBA" id="ARBA00022833"/>
    </source>
</evidence>
<keyword evidence="6" id="KW-0539">Nucleus</keyword>
<dbReference type="GO" id="GO:0008270">
    <property type="term" value="F:zinc ion binding"/>
    <property type="evidence" value="ECO:0007669"/>
    <property type="project" value="UniProtKB-KW"/>
</dbReference>
<dbReference type="GO" id="GO:0003676">
    <property type="term" value="F:nucleic acid binding"/>
    <property type="evidence" value="ECO:0007669"/>
    <property type="project" value="InterPro"/>
</dbReference>
<keyword evidence="4" id="KW-0863">Zinc-finger</keyword>
<evidence type="ECO:0000259" key="8">
    <source>
        <dbReference type="PROSITE" id="PS00028"/>
    </source>
</evidence>
<sequence length="361" mass="40403">MNNDNKTIESNLNGNIVNKCKTVSENNNLILIENIDNNVDSVSVTLAKDFVAAAGFNVEAPIVNAIIGNITGSLPTRKIETLDTMKCKICDCEITSSHIFAHHINGSKHKKKVKALDIINQLKEKKGVRAEDSDDPNAFRCEICSVTVNSAQQLELHLMGSKHKKKIDNDVFKLTGKKKEENLDHASSPKKKKKEEPHPILPCQLCGMFMNSPSQYEQHMSSKKHKMKSGQSNTTNEESCNTDNNKYMYGRIEVTQNVVGTSFDNGYQAVPRSGYKYQNYDTTYKGPSNYYNNVNPYSQNYYVENKTTEAFTEYEEEICFDLDDPDFASSTKTSSVGGNGSNLRPNALSCLMEARGKLFIN</sequence>
<dbReference type="SUPFAM" id="SSF57667">
    <property type="entry name" value="beta-beta-alpha zinc fingers"/>
    <property type="match status" value="3"/>
</dbReference>
<keyword evidence="11" id="KW-1185">Reference proteome</keyword>
<evidence type="ECO:0000256" key="6">
    <source>
        <dbReference type="ARBA" id="ARBA00023242"/>
    </source>
</evidence>
<dbReference type="InterPro" id="IPR013087">
    <property type="entry name" value="Znf_C2H2_type"/>
</dbReference>
<evidence type="ECO:0000256" key="2">
    <source>
        <dbReference type="ARBA" id="ARBA00022723"/>
    </source>
</evidence>
<dbReference type="InterPro" id="IPR051868">
    <property type="entry name" value="ZN346_ZMAT4"/>
</dbReference>
<reference evidence="9" key="2">
    <citation type="submission" date="2007-04" db="EMBL/GenBank/DDBJ databases">
        <title>The genome of the human body louse.</title>
        <authorList>
            <consortium name="The Human Body Louse Genome Consortium"/>
            <person name="Kirkness E."/>
            <person name="Walenz B."/>
            <person name="Hass B."/>
            <person name="Bruggner R."/>
            <person name="Strausberg R."/>
        </authorList>
    </citation>
    <scope>NUCLEOTIDE SEQUENCE</scope>
    <source>
        <strain evidence="9">USDA</strain>
    </source>
</reference>
<dbReference type="EMBL" id="DS235829">
    <property type="protein sequence ID" value="EEB17947.1"/>
    <property type="molecule type" value="Genomic_DNA"/>
</dbReference>
<dbReference type="GO" id="GO:0005634">
    <property type="term" value="C:nucleus"/>
    <property type="evidence" value="ECO:0007669"/>
    <property type="project" value="UniProtKB-SubCell"/>
</dbReference>
<reference evidence="10" key="3">
    <citation type="submission" date="2021-02" db="UniProtKB">
        <authorList>
            <consortium name="EnsemblMetazoa"/>
        </authorList>
    </citation>
    <scope>IDENTIFICATION</scope>
    <source>
        <strain evidence="10">USDA</strain>
    </source>
</reference>
<protein>
    <recommendedName>
        <fullName evidence="8">C2H2-type domain-containing protein</fullName>
    </recommendedName>
</protein>
<dbReference type="InParanoid" id="E0VX41"/>
<name>E0VX41_PEDHC</name>
<gene>
    <name evidence="10" type="primary">8236185</name>
    <name evidence="9" type="ORF">Phum_PHUM494650</name>
</gene>
<dbReference type="Gene3D" id="3.30.160.60">
    <property type="entry name" value="Classic Zinc Finger"/>
    <property type="match status" value="3"/>
</dbReference>
<feature type="domain" description="C2H2-type" evidence="8">
    <location>
        <begin position="141"/>
        <end position="163"/>
    </location>
</feature>
<evidence type="ECO:0000313" key="11">
    <source>
        <dbReference type="Proteomes" id="UP000009046"/>
    </source>
</evidence>
<comment type="subcellular location">
    <subcellularLocation>
        <location evidence="1">Nucleus</location>
    </subcellularLocation>
</comment>
<feature type="region of interest" description="Disordered" evidence="7">
    <location>
        <begin position="217"/>
        <end position="242"/>
    </location>
</feature>
<accession>E0VX41</accession>
<dbReference type="AlphaFoldDB" id="E0VX41"/>
<dbReference type="SMART" id="SM00355">
    <property type="entry name" value="ZnF_C2H2"/>
    <property type="match status" value="3"/>
</dbReference>
<keyword evidence="2" id="KW-0479">Metal-binding</keyword>
<dbReference type="InterPro" id="IPR003604">
    <property type="entry name" value="Matrin/U1-like-C_Znf_C2H2"/>
</dbReference>
<reference evidence="9" key="1">
    <citation type="submission" date="2007-04" db="EMBL/GenBank/DDBJ databases">
        <title>Annotation of Pediculus humanus corporis strain USDA.</title>
        <authorList>
            <person name="Kirkness E."/>
            <person name="Hannick L."/>
            <person name="Hass B."/>
            <person name="Bruggner R."/>
            <person name="Lawson D."/>
            <person name="Bidwell S."/>
            <person name="Joardar V."/>
            <person name="Caler E."/>
            <person name="Walenz B."/>
            <person name="Inman J."/>
            <person name="Schobel S."/>
            <person name="Galinsky K."/>
            <person name="Amedeo P."/>
            <person name="Strausberg R."/>
        </authorList>
    </citation>
    <scope>NUCLEOTIDE SEQUENCE</scope>
    <source>
        <strain evidence="9">USDA</strain>
    </source>
</reference>
<dbReference type="SMART" id="SM00451">
    <property type="entry name" value="ZnF_U1"/>
    <property type="match status" value="3"/>
</dbReference>
<evidence type="ECO:0000313" key="9">
    <source>
        <dbReference type="EMBL" id="EEB17947.1"/>
    </source>
</evidence>
<proteinExistence type="predicted"/>
<dbReference type="OrthoDB" id="434647at2759"/>
<evidence type="ECO:0000256" key="3">
    <source>
        <dbReference type="ARBA" id="ARBA00022737"/>
    </source>
</evidence>
<feature type="region of interest" description="Disordered" evidence="7">
    <location>
        <begin position="178"/>
        <end position="198"/>
    </location>
</feature>
<evidence type="ECO:0000256" key="4">
    <source>
        <dbReference type="ARBA" id="ARBA00022771"/>
    </source>
</evidence>
<dbReference type="KEGG" id="phu:Phum_PHUM494650"/>
<dbReference type="InterPro" id="IPR036236">
    <property type="entry name" value="Znf_C2H2_sf"/>
</dbReference>
<dbReference type="VEuPathDB" id="VectorBase:PHUM494650"/>
<evidence type="ECO:0000256" key="7">
    <source>
        <dbReference type="SAM" id="MobiDB-lite"/>
    </source>
</evidence>
<dbReference type="EMBL" id="AAZO01005989">
    <property type="status" value="NOT_ANNOTATED_CDS"/>
    <property type="molecule type" value="Genomic_DNA"/>
</dbReference>
<dbReference type="eggNOG" id="ENOG502SDU5">
    <property type="taxonomic scope" value="Eukaryota"/>
</dbReference>
<dbReference type="PANTHER" id="PTHR46144">
    <property type="entry name" value="ZINC FINGER PROTEIN 385B-LIKE"/>
    <property type="match status" value="1"/>
</dbReference>
<dbReference type="HOGENOM" id="CLU_767930_0_0_1"/>
<dbReference type="Proteomes" id="UP000009046">
    <property type="component" value="Unassembled WGS sequence"/>
</dbReference>
<dbReference type="EnsemblMetazoa" id="PHUM494650-RA">
    <property type="protein sequence ID" value="PHUM494650-PA"/>
    <property type="gene ID" value="PHUM494650"/>
</dbReference>
<organism>
    <name type="scientific">Pediculus humanus subsp. corporis</name>
    <name type="common">Body louse</name>
    <dbReference type="NCBI Taxonomy" id="121224"/>
    <lineage>
        <taxon>Eukaryota</taxon>
        <taxon>Metazoa</taxon>
        <taxon>Ecdysozoa</taxon>
        <taxon>Arthropoda</taxon>
        <taxon>Hexapoda</taxon>
        <taxon>Insecta</taxon>
        <taxon>Pterygota</taxon>
        <taxon>Neoptera</taxon>
        <taxon>Paraneoptera</taxon>
        <taxon>Psocodea</taxon>
        <taxon>Troctomorpha</taxon>
        <taxon>Phthiraptera</taxon>
        <taxon>Anoplura</taxon>
        <taxon>Pediculidae</taxon>
        <taxon>Pediculus</taxon>
    </lineage>
</organism>
<keyword evidence="3" id="KW-0677">Repeat</keyword>
<dbReference type="Pfam" id="PF12874">
    <property type="entry name" value="zf-met"/>
    <property type="match status" value="2"/>
</dbReference>
<dbReference type="CTD" id="8236185"/>
<dbReference type="PANTHER" id="PTHR46144:SF6">
    <property type="entry name" value="C2H2-TYPE DOMAIN-CONTAINING PROTEIN"/>
    <property type="match status" value="1"/>
</dbReference>
<dbReference type="PROSITE" id="PS00028">
    <property type="entry name" value="ZINC_FINGER_C2H2_1"/>
    <property type="match status" value="2"/>
</dbReference>
<dbReference type="RefSeq" id="XP_002430685.1">
    <property type="nucleotide sequence ID" value="XM_002430640.1"/>
</dbReference>
<feature type="compositionally biased region" description="Polar residues" evidence="7">
    <location>
        <begin position="230"/>
        <end position="242"/>
    </location>
</feature>
<dbReference type="GeneID" id="8236185"/>